<reference evidence="8 9" key="1">
    <citation type="submission" date="2020-04" db="EMBL/GenBank/DDBJ databases">
        <authorList>
            <person name="De Canck E."/>
        </authorList>
    </citation>
    <scope>NUCLEOTIDE SEQUENCE [LARGE SCALE GENOMIC DNA]</scope>
    <source>
        <strain evidence="8 9">LMG 22037</strain>
    </source>
</reference>
<feature type="domain" description="Peptidase M48" evidence="7">
    <location>
        <begin position="14"/>
        <end position="74"/>
    </location>
</feature>
<evidence type="ECO:0000256" key="6">
    <source>
        <dbReference type="RuleBase" id="RU003983"/>
    </source>
</evidence>
<evidence type="ECO:0000256" key="4">
    <source>
        <dbReference type="ARBA" id="ARBA00022833"/>
    </source>
</evidence>
<organism evidence="8 9">
    <name type="scientific">Paraburkholderia phenoliruptrix</name>
    <dbReference type="NCBI Taxonomy" id="252970"/>
    <lineage>
        <taxon>Bacteria</taxon>
        <taxon>Pseudomonadati</taxon>
        <taxon>Pseudomonadota</taxon>
        <taxon>Betaproteobacteria</taxon>
        <taxon>Burkholderiales</taxon>
        <taxon>Burkholderiaceae</taxon>
        <taxon>Paraburkholderia</taxon>
    </lineage>
</organism>
<keyword evidence="3 6" id="KW-0378">Hydrolase</keyword>
<evidence type="ECO:0000313" key="8">
    <source>
        <dbReference type="EMBL" id="CAB3720119.1"/>
    </source>
</evidence>
<comment type="cofactor">
    <cofactor evidence="6">
        <name>Zn(2+)</name>
        <dbReference type="ChEBI" id="CHEBI:29105"/>
    </cofactor>
    <text evidence="6">Binds 1 zinc ion per subunit.</text>
</comment>
<dbReference type="EMBL" id="CADIKB010000028">
    <property type="protein sequence ID" value="CAB3720119.1"/>
    <property type="molecule type" value="Genomic_DNA"/>
</dbReference>
<keyword evidence="1 6" id="KW-0645">Protease</keyword>
<name>A0A6J5BZ52_9BURK</name>
<dbReference type="RefSeq" id="WP_035482254.1">
    <property type="nucleotide sequence ID" value="NZ_CADFGL010000010.1"/>
</dbReference>
<dbReference type="Proteomes" id="UP000494249">
    <property type="component" value="Unassembled WGS sequence"/>
</dbReference>
<evidence type="ECO:0000313" key="9">
    <source>
        <dbReference type="Proteomes" id="UP000494249"/>
    </source>
</evidence>
<dbReference type="Pfam" id="PF01435">
    <property type="entry name" value="Peptidase_M48"/>
    <property type="match status" value="1"/>
</dbReference>
<evidence type="ECO:0000256" key="1">
    <source>
        <dbReference type="ARBA" id="ARBA00022670"/>
    </source>
</evidence>
<gene>
    <name evidence="8" type="ORF">LMG22037_04691</name>
</gene>
<dbReference type="Gene3D" id="3.30.2010.10">
    <property type="entry name" value="Metalloproteases ('zincins'), catalytic domain"/>
    <property type="match status" value="1"/>
</dbReference>
<sequence length="115" mass="13548">MKRFFARTTPWHTVQTGDLMDCLTPSVRAAVIAHEMGHLKHWHAEKRLLWFLTLRVLWDWQGFLQMCEEQELEADRYARSTGHGLGLRMFLVAHGHRRKQLGYPCLHKRLEALNG</sequence>
<comment type="similarity">
    <text evidence="6">Belongs to the peptidase M48 family.</text>
</comment>
<dbReference type="GO" id="GO:0006508">
    <property type="term" value="P:proteolysis"/>
    <property type="evidence" value="ECO:0007669"/>
    <property type="project" value="UniProtKB-KW"/>
</dbReference>
<keyword evidence="4 6" id="KW-0862">Zinc</keyword>
<evidence type="ECO:0000256" key="5">
    <source>
        <dbReference type="ARBA" id="ARBA00023049"/>
    </source>
</evidence>
<evidence type="ECO:0000259" key="7">
    <source>
        <dbReference type="Pfam" id="PF01435"/>
    </source>
</evidence>
<keyword evidence="5 6" id="KW-0482">Metalloprotease</keyword>
<dbReference type="GO" id="GO:0004222">
    <property type="term" value="F:metalloendopeptidase activity"/>
    <property type="evidence" value="ECO:0007669"/>
    <property type="project" value="InterPro"/>
</dbReference>
<dbReference type="InterPro" id="IPR001915">
    <property type="entry name" value="Peptidase_M48"/>
</dbReference>
<accession>A0A6J5BZ52</accession>
<protein>
    <recommendedName>
        <fullName evidence="7">Peptidase M48 domain-containing protein</fullName>
    </recommendedName>
</protein>
<proteinExistence type="inferred from homology"/>
<evidence type="ECO:0000256" key="3">
    <source>
        <dbReference type="ARBA" id="ARBA00022801"/>
    </source>
</evidence>
<evidence type="ECO:0000256" key="2">
    <source>
        <dbReference type="ARBA" id="ARBA00022723"/>
    </source>
</evidence>
<dbReference type="GO" id="GO:0046872">
    <property type="term" value="F:metal ion binding"/>
    <property type="evidence" value="ECO:0007669"/>
    <property type="project" value="UniProtKB-KW"/>
</dbReference>
<keyword evidence="2" id="KW-0479">Metal-binding</keyword>
<dbReference type="AlphaFoldDB" id="A0A6J5BZ52"/>